<dbReference type="RefSeq" id="WP_289165147.1">
    <property type="nucleotide sequence ID" value="NZ_CP141221.1"/>
</dbReference>
<dbReference type="Pfam" id="PF07585">
    <property type="entry name" value="BBP7"/>
    <property type="match status" value="1"/>
</dbReference>
<dbReference type="Proteomes" id="UP001239462">
    <property type="component" value="Unassembled WGS sequence"/>
</dbReference>
<protein>
    <submittedName>
        <fullName evidence="2">BBP7 family outer membrane beta-barrel protein</fullName>
    </submittedName>
</protein>
<proteinExistence type="predicted"/>
<evidence type="ECO:0000313" key="3">
    <source>
        <dbReference type="Proteomes" id="UP001239462"/>
    </source>
</evidence>
<name>A0ABT7PMZ3_9BACT</name>
<dbReference type="EMBL" id="JASZZN010000015">
    <property type="protein sequence ID" value="MDM4017651.1"/>
    <property type="molecule type" value="Genomic_DNA"/>
</dbReference>
<sequence length="470" mass="50562">MKRNIRGMTLAAMLLSASASVHAGDQEYADAEQASQAFVGDLGVQQVAHNSTHVGNLSSYSPVTVGDMQLGSTVSQAGCTSCDSFSCDGGCDSSCDSRFGSGKRFGRLLNLCDKDGWIRAEGMIMFMEARTAPALVTTADPTEFPVLPDPNNGAGSGATTQVVFGEELDGGVSGGTRFDVGRYLSDNFGIGGRFMWLSENGDDFSASGNGTGDSIGRPFFQIPLAAPGTASESALIVNQFSTNPGINSQRGTVNASFSTDLLSAEAYARMMYCKNKSSRVELIGGYSFFRVDDNVSISSRTTDVVTNTFLADYSDFDTQNEFHGGQIGYESLVSRGAWTVRMLTKVHMGNMSRTVTNYARTDVGVDTTITNTYNSSLLVDENQGTEEESDFTFIPELNLTLGYRFRDHVSFTVGYNFLYFDKVALAGEQINRNVDGTDGPRNIDPADFDFDIVDGSLWVQGISLGTTIDY</sequence>
<reference evidence="2 3" key="1">
    <citation type="submission" date="2023-06" db="EMBL/GenBank/DDBJ databases">
        <title>Roseiconus lacunae JC819 isolated from Gulf of Mannar region, Tamil Nadu.</title>
        <authorList>
            <person name="Pk S."/>
            <person name="Ch S."/>
            <person name="Ch V.R."/>
        </authorList>
    </citation>
    <scope>NUCLEOTIDE SEQUENCE [LARGE SCALE GENOMIC DNA]</scope>
    <source>
        <strain evidence="2 3">JC819</strain>
    </source>
</reference>
<keyword evidence="1" id="KW-0732">Signal</keyword>
<feature type="signal peptide" evidence="1">
    <location>
        <begin position="1"/>
        <end position="23"/>
    </location>
</feature>
<evidence type="ECO:0000256" key="1">
    <source>
        <dbReference type="SAM" id="SignalP"/>
    </source>
</evidence>
<organism evidence="2 3">
    <name type="scientific">Roseiconus lacunae</name>
    <dbReference type="NCBI Taxonomy" id="2605694"/>
    <lineage>
        <taxon>Bacteria</taxon>
        <taxon>Pseudomonadati</taxon>
        <taxon>Planctomycetota</taxon>
        <taxon>Planctomycetia</taxon>
        <taxon>Pirellulales</taxon>
        <taxon>Pirellulaceae</taxon>
        <taxon>Roseiconus</taxon>
    </lineage>
</organism>
<dbReference type="InterPro" id="IPR011446">
    <property type="entry name" value="BBP7"/>
</dbReference>
<evidence type="ECO:0000313" key="2">
    <source>
        <dbReference type="EMBL" id="MDM4017651.1"/>
    </source>
</evidence>
<accession>A0ABT7PMZ3</accession>
<gene>
    <name evidence="2" type="ORF">QTN89_19540</name>
</gene>
<comment type="caution">
    <text evidence="2">The sequence shown here is derived from an EMBL/GenBank/DDBJ whole genome shotgun (WGS) entry which is preliminary data.</text>
</comment>
<keyword evidence="3" id="KW-1185">Reference proteome</keyword>
<feature type="chain" id="PRO_5046312975" evidence="1">
    <location>
        <begin position="24"/>
        <end position="470"/>
    </location>
</feature>